<protein>
    <submittedName>
        <fullName evidence="3">Ca-activated chloride channel family protein</fullName>
    </submittedName>
</protein>
<dbReference type="PROSITE" id="PS50234">
    <property type="entry name" value="VWFA"/>
    <property type="match status" value="1"/>
</dbReference>
<keyword evidence="1" id="KW-0472">Membrane</keyword>
<evidence type="ECO:0000256" key="1">
    <source>
        <dbReference type="SAM" id="Phobius"/>
    </source>
</evidence>
<dbReference type="Pfam" id="PF00092">
    <property type="entry name" value="VWA"/>
    <property type="match status" value="1"/>
</dbReference>
<dbReference type="SUPFAM" id="SSF53300">
    <property type="entry name" value="vWA-like"/>
    <property type="match status" value="1"/>
</dbReference>
<evidence type="ECO:0000313" key="4">
    <source>
        <dbReference type="Proteomes" id="UP000550401"/>
    </source>
</evidence>
<keyword evidence="4" id="KW-1185">Reference proteome</keyword>
<dbReference type="SMART" id="SM00327">
    <property type="entry name" value="VWA"/>
    <property type="match status" value="1"/>
</dbReference>
<dbReference type="Gene3D" id="3.40.50.410">
    <property type="entry name" value="von Willebrand factor, type A domain"/>
    <property type="match status" value="1"/>
</dbReference>
<dbReference type="PANTHER" id="PTHR22550">
    <property type="entry name" value="SPORE GERMINATION PROTEIN"/>
    <property type="match status" value="1"/>
</dbReference>
<proteinExistence type="predicted"/>
<name>A0A839F9D8_9GAMM</name>
<keyword evidence="1" id="KW-1133">Transmembrane helix</keyword>
<organism evidence="3 4">
    <name type="scientific">Dokdonella fugitiva</name>
    <dbReference type="NCBI Taxonomy" id="328517"/>
    <lineage>
        <taxon>Bacteria</taxon>
        <taxon>Pseudomonadati</taxon>
        <taxon>Pseudomonadota</taxon>
        <taxon>Gammaproteobacteria</taxon>
        <taxon>Lysobacterales</taxon>
        <taxon>Rhodanobacteraceae</taxon>
        <taxon>Dokdonella</taxon>
    </lineage>
</organism>
<reference evidence="3 4" key="1">
    <citation type="submission" date="2020-07" db="EMBL/GenBank/DDBJ databases">
        <title>Genomic Encyclopedia of Type Strains, Phase IV (KMG-V): Genome sequencing to study the core and pangenomes of soil and plant-associated prokaryotes.</title>
        <authorList>
            <person name="Whitman W."/>
        </authorList>
    </citation>
    <scope>NUCLEOTIDE SEQUENCE [LARGE SCALE GENOMIC DNA]</scope>
    <source>
        <strain evidence="3 4">RH2WT43</strain>
    </source>
</reference>
<dbReference type="InterPro" id="IPR033881">
    <property type="entry name" value="vWA_BatA_type"/>
</dbReference>
<dbReference type="EMBL" id="JACGXL010000007">
    <property type="protein sequence ID" value="MBA8889680.1"/>
    <property type="molecule type" value="Genomic_DNA"/>
</dbReference>
<dbReference type="InterPro" id="IPR002035">
    <property type="entry name" value="VWF_A"/>
</dbReference>
<dbReference type="InterPro" id="IPR050768">
    <property type="entry name" value="UPF0353/GerABKA_families"/>
</dbReference>
<gene>
    <name evidence="3" type="ORF">FHW12_003926</name>
</gene>
<dbReference type="PANTHER" id="PTHR22550:SF18">
    <property type="entry name" value="VWFA DOMAIN-CONTAINING PROTEIN"/>
    <property type="match status" value="1"/>
</dbReference>
<accession>A0A839F9D8</accession>
<dbReference type="Proteomes" id="UP000550401">
    <property type="component" value="Unassembled WGS sequence"/>
</dbReference>
<feature type="transmembrane region" description="Helical" evidence="1">
    <location>
        <begin position="302"/>
        <end position="323"/>
    </location>
</feature>
<dbReference type="AlphaFoldDB" id="A0A839F9D8"/>
<evidence type="ECO:0000313" key="3">
    <source>
        <dbReference type="EMBL" id="MBA8889680.1"/>
    </source>
</evidence>
<dbReference type="InterPro" id="IPR036465">
    <property type="entry name" value="vWFA_dom_sf"/>
</dbReference>
<dbReference type="CDD" id="cd01467">
    <property type="entry name" value="vWA_BatA_type"/>
    <property type="match status" value="1"/>
</dbReference>
<dbReference type="RefSeq" id="WP_182532714.1">
    <property type="nucleotide sequence ID" value="NZ_JACGXL010000007.1"/>
</dbReference>
<keyword evidence="1" id="KW-0812">Transmembrane</keyword>
<sequence length="334" mass="36339">MLELAWPWLLVLLPLPLLAARLLPRARGLFGSALHLPHLGVALPQQADVSPVPRLRRAFALLAWILLVFAAARPQWLGPPEDVARSGRDLLLAVDTSGSMSIEDMQLAGSAVPRFAAIQAIASDFVERRRGDRVGLILFGTRAYLLVPLTFDLRTVGKQLLDSTIGLAGRETAIGDAVGLAVKRLRARPQDQRVLVLLTDGVNTAGELTPAKAIDLAEANQVRIYTIGVGAEQMRVDSLFGSRMVNPSADLDETMLTKMAERTGGRYFRARNSEELADIYRTIDKLEPAADAKQSLRPVDEWYWMPLAAAFAAAALAFAVPAWRLRALRGGVPA</sequence>
<comment type="caution">
    <text evidence="3">The sequence shown here is derived from an EMBL/GenBank/DDBJ whole genome shotgun (WGS) entry which is preliminary data.</text>
</comment>
<feature type="domain" description="VWFA" evidence="2">
    <location>
        <begin position="89"/>
        <end position="283"/>
    </location>
</feature>
<evidence type="ECO:0000259" key="2">
    <source>
        <dbReference type="PROSITE" id="PS50234"/>
    </source>
</evidence>